<accession>A0A2U9BU13</accession>
<organism evidence="1 2">
    <name type="scientific">Scophthalmus maximus</name>
    <name type="common">Turbot</name>
    <name type="synonym">Psetta maxima</name>
    <dbReference type="NCBI Taxonomy" id="52904"/>
    <lineage>
        <taxon>Eukaryota</taxon>
        <taxon>Metazoa</taxon>
        <taxon>Chordata</taxon>
        <taxon>Craniata</taxon>
        <taxon>Vertebrata</taxon>
        <taxon>Euteleostomi</taxon>
        <taxon>Actinopterygii</taxon>
        <taxon>Neopterygii</taxon>
        <taxon>Teleostei</taxon>
        <taxon>Neoteleostei</taxon>
        <taxon>Acanthomorphata</taxon>
        <taxon>Carangaria</taxon>
        <taxon>Pleuronectiformes</taxon>
        <taxon>Pleuronectoidei</taxon>
        <taxon>Scophthalmidae</taxon>
        <taxon>Scophthalmus</taxon>
    </lineage>
</organism>
<dbReference type="Proteomes" id="UP000246464">
    <property type="component" value="Chromosome 9"/>
</dbReference>
<evidence type="ECO:0000313" key="1">
    <source>
        <dbReference type="EMBL" id="AWP07705.1"/>
    </source>
</evidence>
<protein>
    <submittedName>
        <fullName evidence="1">Putative natterin-3-like</fullName>
    </submittedName>
</protein>
<proteinExistence type="predicted"/>
<name>A0A2U9BU13_SCOMX</name>
<evidence type="ECO:0000313" key="2">
    <source>
        <dbReference type="Proteomes" id="UP000246464"/>
    </source>
</evidence>
<sequence>MTGDIPFTGRLSRTNHNGDTHWTYITGTYNDVSVGEINAVVERCQPVPHVVRCPQAQD</sequence>
<dbReference type="AlphaFoldDB" id="A0A2U9BU13"/>
<reference evidence="1 2" key="1">
    <citation type="submission" date="2017-12" db="EMBL/GenBank/DDBJ databases">
        <title>Integrating genomic resources of turbot (Scophthalmus maximus) in depth evaluation of genetic and physical mapping variation across individuals.</title>
        <authorList>
            <person name="Martinez P."/>
        </authorList>
    </citation>
    <scope>NUCLEOTIDE SEQUENCE [LARGE SCALE GENOMIC DNA]</scope>
</reference>
<keyword evidence="2" id="KW-1185">Reference proteome</keyword>
<dbReference type="EMBL" id="CP026251">
    <property type="protein sequence ID" value="AWP07705.1"/>
    <property type="molecule type" value="Genomic_DNA"/>
</dbReference>
<gene>
    <name evidence="1" type="ORF">SMAX5B_019326</name>
</gene>